<feature type="transmembrane region" description="Helical" evidence="1">
    <location>
        <begin position="37"/>
        <end position="56"/>
    </location>
</feature>
<keyword evidence="1" id="KW-0812">Transmembrane</keyword>
<evidence type="ECO:0000313" key="3">
    <source>
        <dbReference type="Proteomes" id="UP001081071"/>
    </source>
</evidence>
<protein>
    <submittedName>
        <fullName evidence="2">Uncharacterized protein</fullName>
    </submittedName>
</protein>
<proteinExistence type="predicted"/>
<keyword evidence="1" id="KW-0472">Membrane</keyword>
<dbReference type="RefSeq" id="WP_269602815.1">
    <property type="nucleotide sequence ID" value="NZ_JAPWIJ010000002.1"/>
</dbReference>
<keyword evidence="3" id="KW-1185">Reference proteome</keyword>
<gene>
    <name evidence="2" type="ORF">O4220_06250</name>
</gene>
<dbReference type="Proteomes" id="UP001081071">
    <property type="component" value="Unassembled WGS sequence"/>
</dbReference>
<comment type="caution">
    <text evidence="2">The sequence shown here is derived from an EMBL/GenBank/DDBJ whole genome shotgun (WGS) entry which is preliminary data.</text>
</comment>
<accession>A0ABT4MAW3</accession>
<organism evidence="2 3">
    <name type="scientific">Rhodococcus ruber</name>
    <dbReference type="NCBI Taxonomy" id="1830"/>
    <lineage>
        <taxon>Bacteria</taxon>
        <taxon>Bacillati</taxon>
        <taxon>Actinomycetota</taxon>
        <taxon>Actinomycetes</taxon>
        <taxon>Mycobacteriales</taxon>
        <taxon>Nocardiaceae</taxon>
        <taxon>Rhodococcus</taxon>
    </lineage>
</organism>
<sequence length="184" mass="20331">MDLQLHERIDRVHHQWFTAAFWVILVGSIYGSFVYPYWEWWLVLAALGGAASYCWWRARRPQKLGKLWGLTCGLIATATLLAGGRALLTPISVATDSVGNNRVVCGSIVNPIPGDELRETDGLSGEPVVRDQLIPQSEFERVCTNNMNYRTGDVVGADVIGLLFVLRATGHLVRRPADASPNTL</sequence>
<evidence type="ECO:0000313" key="2">
    <source>
        <dbReference type="EMBL" id="MCZ4518114.1"/>
    </source>
</evidence>
<dbReference type="EMBL" id="JAPWIJ010000002">
    <property type="protein sequence ID" value="MCZ4518114.1"/>
    <property type="molecule type" value="Genomic_DNA"/>
</dbReference>
<feature type="transmembrane region" description="Helical" evidence="1">
    <location>
        <begin position="12"/>
        <end position="31"/>
    </location>
</feature>
<name>A0ABT4MAW3_9NOCA</name>
<reference evidence="2" key="1">
    <citation type="submission" date="2022-12" db="EMBL/GenBank/DDBJ databases">
        <authorList>
            <person name="Krivoruchko A.V."/>
            <person name="Elkin A."/>
        </authorList>
    </citation>
    <scope>NUCLEOTIDE SEQUENCE</scope>
    <source>
        <strain evidence="2">IEGM 1391</strain>
    </source>
</reference>
<keyword evidence="1" id="KW-1133">Transmembrane helix</keyword>
<feature type="transmembrane region" description="Helical" evidence="1">
    <location>
        <begin position="68"/>
        <end position="88"/>
    </location>
</feature>
<evidence type="ECO:0000256" key="1">
    <source>
        <dbReference type="SAM" id="Phobius"/>
    </source>
</evidence>